<dbReference type="OrthoDB" id="2250022at2759"/>
<evidence type="ECO:0000256" key="6">
    <source>
        <dbReference type="ARBA" id="ARBA00023136"/>
    </source>
</evidence>
<feature type="compositionally biased region" description="Basic and acidic residues" evidence="7">
    <location>
        <begin position="11"/>
        <end position="31"/>
    </location>
</feature>
<dbReference type="RefSeq" id="XP_056486555.1">
    <property type="nucleotide sequence ID" value="XM_056635935.1"/>
</dbReference>
<dbReference type="PROSITE" id="PS50850">
    <property type="entry name" value="MFS"/>
    <property type="match status" value="1"/>
</dbReference>
<evidence type="ECO:0000256" key="4">
    <source>
        <dbReference type="ARBA" id="ARBA00022692"/>
    </source>
</evidence>
<dbReference type="InterPro" id="IPR020846">
    <property type="entry name" value="MFS_dom"/>
</dbReference>
<evidence type="ECO:0000256" key="1">
    <source>
        <dbReference type="ARBA" id="ARBA00004141"/>
    </source>
</evidence>
<comment type="caution">
    <text evidence="10">The sequence shown here is derived from an EMBL/GenBank/DDBJ whole genome shotgun (WGS) entry which is preliminary data.</text>
</comment>
<keyword evidence="6 8" id="KW-0472">Membrane</keyword>
<feature type="transmembrane region" description="Helical" evidence="8">
    <location>
        <begin position="175"/>
        <end position="197"/>
    </location>
</feature>
<dbReference type="Proteomes" id="UP001147747">
    <property type="component" value="Unassembled WGS sequence"/>
</dbReference>
<feature type="domain" description="Major facilitator superfamily (MFS) profile" evidence="9">
    <location>
        <begin position="47"/>
        <end position="465"/>
    </location>
</feature>
<dbReference type="PANTHER" id="PTHR43791:SF62">
    <property type="entry name" value="MAJOR FACILITATOR SUPERFAMILY (MFS) PROFILE DOMAIN-CONTAINING PROTEIN"/>
    <property type="match status" value="1"/>
</dbReference>
<feature type="transmembrane region" description="Helical" evidence="8">
    <location>
        <begin position="438"/>
        <end position="461"/>
    </location>
</feature>
<dbReference type="Gene3D" id="1.20.1250.20">
    <property type="entry name" value="MFS general substrate transporter like domains"/>
    <property type="match status" value="2"/>
</dbReference>
<proteinExistence type="inferred from homology"/>
<evidence type="ECO:0000313" key="10">
    <source>
        <dbReference type="EMBL" id="KAJ5388757.1"/>
    </source>
</evidence>
<evidence type="ECO:0000256" key="7">
    <source>
        <dbReference type="SAM" id="MobiDB-lite"/>
    </source>
</evidence>
<evidence type="ECO:0000256" key="5">
    <source>
        <dbReference type="ARBA" id="ARBA00022989"/>
    </source>
</evidence>
<feature type="transmembrane region" description="Helical" evidence="8">
    <location>
        <begin position="283"/>
        <end position="303"/>
    </location>
</feature>
<feature type="transmembrane region" description="Helical" evidence="8">
    <location>
        <begin position="139"/>
        <end position="163"/>
    </location>
</feature>
<organism evidence="10 11">
    <name type="scientific">Penicillium cosmopolitanum</name>
    <dbReference type="NCBI Taxonomy" id="1131564"/>
    <lineage>
        <taxon>Eukaryota</taxon>
        <taxon>Fungi</taxon>
        <taxon>Dikarya</taxon>
        <taxon>Ascomycota</taxon>
        <taxon>Pezizomycotina</taxon>
        <taxon>Eurotiomycetes</taxon>
        <taxon>Eurotiomycetidae</taxon>
        <taxon>Eurotiales</taxon>
        <taxon>Aspergillaceae</taxon>
        <taxon>Penicillium</taxon>
    </lineage>
</organism>
<feature type="transmembrane region" description="Helical" evidence="8">
    <location>
        <begin position="407"/>
        <end position="426"/>
    </location>
</feature>
<dbReference type="InterPro" id="IPR011701">
    <property type="entry name" value="MFS"/>
</dbReference>
<dbReference type="InterPro" id="IPR036259">
    <property type="entry name" value="MFS_trans_sf"/>
</dbReference>
<feature type="transmembrane region" description="Helical" evidence="8">
    <location>
        <begin position="350"/>
        <end position="368"/>
    </location>
</feature>
<dbReference type="Pfam" id="PF07690">
    <property type="entry name" value="MFS_1"/>
    <property type="match status" value="1"/>
</dbReference>
<sequence>MISKPINEEASAEHIELDSTKAADQENQDESARKLEKSLVRKLDMTLMPVIWILYLLNYLDRNNIAQAKLNGLEKDLGLKNEEYNTAISILNVGYILMQLPSNMLLTRVRPSLYIPLWVCVWSCLSAATAAVHNYRQLVAIRFCLGFAEAPFFPGAFYLLSCWYPKKEIALRTAVLYSGLVLATAFSGLLAAGIFAGLDGAHGLQGWRWLFIIEGAGSFFIAVATGFLLPDFPLSLTGSAKWLLTTEEREFAVRRIQNDQVSNEEANRSVWYGAKSALKDYRVFVFALMLCANHTAYGFNNFYPSIVEGFNLGSTIVTLVLTAPPYLVGAMVSFLVAWSSDRNRERGFHISVSMSTAIIGFIISASLTRSGGQYFASFLYVSGCFAANSLVYTWAASALSQTSEKRAAATAIINLLGQLGNIWSPYFFRGQDAPRYTLALILMIVFAGLSIGTCFVMKWILTRDNKRLVAQFANAAQKPTLHTL</sequence>
<evidence type="ECO:0000313" key="11">
    <source>
        <dbReference type="Proteomes" id="UP001147747"/>
    </source>
</evidence>
<keyword evidence="5 8" id="KW-1133">Transmembrane helix</keyword>
<keyword evidence="3" id="KW-0813">Transport</keyword>
<keyword evidence="11" id="KW-1185">Reference proteome</keyword>
<dbReference type="GO" id="GO:0016020">
    <property type="term" value="C:membrane"/>
    <property type="evidence" value="ECO:0007669"/>
    <property type="project" value="UniProtKB-SubCell"/>
</dbReference>
<feature type="transmembrane region" description="Helical" evidence="8">
    <location>
        <begin position="315"/>
        <end position="338"/>
    </location>
</feature>
<accession>A0A9W9VSY9</accession>
<evidence type="ECO:0000256" key="2">
    <source>
        <dbReference type="ARBA" id="ARBA00008335"/>
    </source>
</evidence>
<comment type="subcellular location">
    <subcellularLocation>
        <location evidence="1">Membrane</location>
        <topology evidence="1">Multi-pass membrane protein</topology>
    </subcellularLocation>
</comment>
<evidence type="ECO:0000256" key="8">
    <source>
        <dbReference type="SAM" id="Phobius"/>
    </source>
</evidence>
<dbReference type="EMBL" id="JAPZBU010000009">
    <property type="protein sequence ID" value="KAJ5388757.1"/>
    <property type="molecule type" value="Genomic_DNA"/>
</dbReference>
<comment type="similarity">
    <text evidence="2">Belongs to the major facilitator superfamily.</text>
</comment>
<feature type="transmembrane region" description="Helical" evidence="8">
    <location>
        <begin position="374"/>
        <end position="395"/>
    </location>
</feature>
<dbReference type="FunFam" id="1.20.1250.20:FF:000057">
    <property type="entry name" value="MFS general substrate transporter"/>
    <property type="match status" value="1"/>
</dbReference>
<dbReference type="GeneID" id="81374915"/>
<dbReference type="FunFam" id="1.20.1250.20:FF:000013">
    <property type="entry name" value="MFS general substrate transporter"/>
    <property type="match status" value="1"/>
</dbReference>
<reference evidence="10" key="1">
    <citation type="submission" date="2022-12" db="EMBL/GenBank/DDBJ databases">
        <authorList>
            <person name="Petersen C."/>
        </authorList>
    </citation>
    <scope>NUCLEOTIDE SEQUENCE</scope>
    <source>
        <strain evidence="10">IBT 29677</strain>
    </source>
</reference>
<dbReference type="AlphaFoldDB" id="A0A9W9VSY9"/>
<feature type="region of interest" description="Disordered" evidence="7">
    <location>
        <begin position="1"/>
        <end position="31"/>
    </location>
</feature>
<keyword evidence="4 8" id="KW-0812">Transmembrane</keyword>
<dbReference type="GO" id="GO:0022857">
    <property type="term" value="F:transmembrane transporter activity"/>
    <property type="evidence" value="ECO:0007669"/>
    <property type="project" value="InterPro"/>
</dbReference>
<protein>
    <recommendedName>
        <fullName evidence="9">Major facilitator superfamily (MFS) profile domain-containing protein</fullName>
    </recommendedName>
</protein>
<gene>
    <name evidence="10" type="ORF">N7509_011298</name>
</gene>
<reference evidence="10" key="2">
    <citation type="journal article" date="2023" name="IMA Fungus">
        <title>Comparative genomic study of the Penicillium genus elucidates a diverse pangenome and 15 lateral gene transfer events.</title>
        <authorList>
            <person name="Petersen C."/>
            <person name="Sorensen T."/>
            <person name="Nielsen M.R."/>
            <person name="Sondergaard T.E."/>
            <person name="Sorensen J.L."/>
            <person name="Fitzpatrick D.A."/>
            <person name="Frisvad J.C."/>
            <person name="Nielsen K.L."/>
        </authorList>
    </citation>
    <scope>NUCLEOTIDE SEQUENCE</scope>
    <source>
        <strain evidence="10">IBT 29677</strain>
    </source>
</reference>
<dbReference type="SUPFAM" id="SSF103473">
    <property type="entry name" value="MFS general substrate transporter"/>
    <property type="match status" value="1"/>
</dbReference>
<dbReference type="PANTHER" id="PTHR43791">
    <property type="entry name" value="PERMEASE-RELATED"/>
    <property type="match status" value="1"/>
</dbReference>
<evidence type="ECO:0000256" key="3">
    <source>
        <dbReference type="ARBA" id="ARBA00022448"/>
    </source>
</evidence>
<feature type="transmembrane region" description="Helical" evidence="8">
    <location>
        <begin position="209"/>
        <end position="229"/>
    </location>
</feature>
<evidence type="ECO:0000259" key="9">
    <source>
        <dbReference type="PROSITE" id="PS50850"/>
    </source>
</evidence>
<feature type="transmembrane region" description="Helical" evidence="8">
    <location>
        <begin position="113"/>
        <end position="133"/>
    </location>
</feature>
<name>A0A9W9VSY9_9EURO</name>